<dbReference type="SUPFAM" id="SSF141734">
    <property type="entry name" value="HisI-like"/>
    <property type="match status" value="1"/>
</dbReference>
<comment type="catalytic activity">
    <reaction evidence="2 15">
        <text>1-(5-phospho-beta-D-ribosyl)-ATP + H2O = 1-(5-phospho-beta-D-ribosyl)-5'-AMP + diphosphate + H(+)</text>
        <dbReference type="Rhea" id="RHEA:22828"/>
        <dbReference type="ChEBI" id="CHEBI:15377"/>
        <dbReference type="ChEBI" id="CHEBI:15378"/>
        <dbReference type="ChEBI" id="CHEBI:33019"/>
        <dbReference type="ChEBI" id="CHEBI:59457"/>
        <dbReference type="ChEBI" id="CHEBI:73183"/>
        <dbReference type="EC" id="3.6.1.31"/>
    </reaction>
</comment>
<keyword evidence="8 15" id="KW-0963">Cytoplasm</keyword>
<dbReference type="GO" id="GO:0005524">
    <property type="term" value="F:ATP binding"/>
    <property type="evidence" value="ECO:0007669"/>
    <property type="project" value="UniProtKB-KW"/>
</dbReference>
<comment type="similarity">
    <text evidence="7 15">In the N-terminal section; belongs to the PRA-CH family.</text>
</comment>
<dbReference type="InterPro" id="IPR023019">
    <property type="entry name" value="His_synth_HisIE"/>
</dbReference>
<accession>A0A9D1Q196</accession>
<evidence type="ECO:0000256" key="2">
    <source>
        <dbReference type="ARBA" id="ARBA00001460"/>
    </source>
</evidence>
<gene>
    <name evidence="15" type="primary">hisI</name>
    <name evidence="15" type="synonym">hisIE</name>
    <name evidence="17" type="ORF">H9892_06910</name>
</gene>
<dbReference type="HAMAP" id="MF_01021">
    <property type="entry name" value="HisI"/>
    <property type="match status" value="1"/>
</dbReference>
<evidence type="ECO:0000256" key="13">
    <source>
        <dbReference type="ARBA" id="ARBA00023102"/>
    </source>
</evidence>
<organism evidence="17 18">
    <name type="scientific">Candidatus Protoclostridium stercorigallinarum</name>
    <dbReference type="NCBI Taxonomy" id="2838741"/>
    <lineage>
        <taxon>Bacteria</taxon>
        <taxon>Bacillati</taxon>
        <taxon>Bacillota</taxon>
        <taxon>Clostridia</taxon>
        <taxon>Candidatus Protoclostridium</taxon>
    </lineage>
</organism>
<dbReference type="AlphaFoldDB" id="A0A9D1Q196"/>
<dbReference type="NCBIfam" id="TIGR03188">
    <property type="entry name" value="histidine_hisI"/>
    <property type="match status" value="1"/>
</dbReference>
<dbReference type="EC" id="3.5.4.19" evidence="15"/>
<evidence type="ECO:0000256" key="4">
    <source>
        <dbReference type="ARBA" id="ARBA00005169"/>
    </source>
</evidence>
<evidence type="ECO:0000256" key="1">
    <source>
        <dbReference type="ARBA" id="ARBA00000024"/>
    </source>
</evidence>
<sequence>MYDLKFDEKGLIPVVTVDAVTNEVLMQAYMNEEALQKTLETGEAHYWSRSRGKLWHKGEESGHFQKVKRLLADCDRDCLLLEVEQVGGIACHTGSRSCFFNEIKDFGDRPGNAKVLRVLADTIKDRAEHPKEGSYTDYLLAKGVEKICKKVGEESTEAVIAAIKDDNKELANEIADLFYHLFVLMRARGMDYTEIFKVLEERHDCGADTPAREAKPKKNK</sequence>
<keyword evidence="10 15" id="KW-0547">Nucleotide-binding</keyword>
<keyword evidence="13 15" id="KW-0368">Histidine biosynthesis</keyword>
<comment type="similarity">
    <text evidence="6 15">In the C-terminal section; belongs to the PRA-PH family.</text>
</comment>
<dbReference type="GO" id="GO:0004635">
    <property type="term" value="F:phosphoribosyl-AMP cyclohydrolase activity"/>
    <property type="evidence" value="ECO:0007669"/>
    <property type="project" value="UniProtKB-UniRule"/>
</dbReference>
<dbReference type="GO" id="GO:0004636">
    <property type="term" value="F:phosphoribosyl-ATP diphosphatase activity"/>
    <property type="evidence" value="ECO:0007669"/>
    <property type="project" value="UniProtKB-UniRule"/>
</dbReference>
<dbReference type="NCBIfam" id="NF000768">
    <property type="entry name" value="PRK00051.1"/>
    <property type="match status" value="1"/>
</dbReference>
<feature type="domain" description="Phosphoribosyl-AMP cyclohydrolase" evidence="16">
    <location>
        <begin position="26"/>
        <end position="100"/>
    </location>
</feature>
<reference evidence="17" key="2">
    <citation type="submission" date="2021-04" db="EMBL/GenBank/DDBJ databases">
        <authorList>
            <person name="Gilroy R."/>
        </authorList>
    </citation>
    <scope>NUCLEOTIDE SEQUENCE</scope>
    <source>
        <strain evidence="17">12435</strain>
    </source>
</reference>
<evidence type="ECO:0000256" key="12">
    <source>
        <dbReference type="ARBA" id="ARBA00022840"/>
    </source>
</evidence>
<protein>
    <recommendedName>
        <fullName evidence="15">Histidine biosynthesis bifunctional protein HisIE</fullName>
    </recommendedName>
    <domain>
        <recommendedName>
            <fullName evidence="15">Phosphoribosyl-AMP cyclohydrolase</fullName>
            <shortName evidence="15">PRA-CH</shortName>
            <ecNumber evidence="15">3.5.4.19</ecNumber>
        </recommendedName>
    </domain>
    <domain>
        <recommendedName>
            <fullName evidence="15">Phosphoribosyl-ATP pyrophosphatase</fullName>
            <shortName evidence="15">PRA-PH</shortName>
            <ecNumber evidence="15">3.6.1.31</ecNumber>
        </recommendedName>
    </domain>
</protein>
<dbReference type="CDD" id="cd11534">
    <property type="entry name" value="NTP-PPase_HisIE_like"/>
    <property type="match status" value="1"/>
</dbReference>
<evidence type="ECO:0000256" key="10">
    <source>
        <dbReference type="ARBA" id="ARBA00022741"/>
    </source>
</evidence>
<dbReference type="GO" id="GO:0000105">
    <property type="term" value="P:L-histidine biosynthetic process"/>
    <property type="evidence" value="ECO:0007669"/>
    <property type="project" value="UniProtKB-UniRule"/>
</dbReference>
<dbReference type="Gene3D" id="3.10.20.810">
    <property type="entry name" value="Phosphoribosyl-AMP cyclohydrolase"/>
    <property type="match status" value="1"/>
</dbReference>
<dbReference type="GO" id="GO:0005737">
    <property type="term" value="C:cytoplasm"/>
    <property type="evidence" value="ECO:0007669"/>
    <property type="project" value="UniProtKB-SubCell"/>
</dbReference>
<evidence type="ECO:0000313" key="18">
    <source>
        <dbReference type="Proteomes" id="UP000823990"/>
    </source>
</evidence>
<comment type="pathway">
    <text evidence="5 15">Amino-acid biosynthesis; L-histidine biosynthesis; L-histidine from 5-phospho-alpha-D-ribose 1-diphosphate: step 2/9.</text>
</comment>
<evidence type="ECO:0000256" key="3">
    <source>
        <dbReference type="ARBA" id="ARBA00004496"/>
    </source>
</evidence>
<evidence type="ECO:0000256" key="9">
    <source>
        <dbReference type="ARBA" id="ARBA00022605"/>
    </source>
</evidence>
<dbReference type="PANTHER" id="PTHR42945:SF1">
    <property type="entry name" value="HISTIDINE BIOSYNTHESIS BIFUNCTIONAL PROTEIN HIS7"/>
    <property type="match status" value="1"/>
</dbReference>
<evidence type="ECO:0000256" key="6">
    <source>
        <dbReference type="ARBA" id="ARBA00007731"/>
    </source>
</evidence>
<comment type="pathway">
    <text evidence="4 15">Amino-acid biosynthesis; L-histidine biosynthesis; L-histidine from 5-phospho-alpha-D-ribose 1-diphosphate: step 3/9.</text>
</comment>
<dbReference type="Proteomes" id="UP000823990">
    <property type="component" value="Unassembled WGS sequence"/>
</dbReference>
<name>A0A9D1Q196_9FIRM</name>
<evidence type="ECO:0000313" key="17">
    <source>
        <dbReference type="EMBL" id="HIW03053.1"/>
    </source>
</evidence>
<dbReference type="Gene3D" id="1.10.287.1080">
    <property type="entry name" value="MazG-like"/>
    <property type="match status" value="1"/>
</dbReference>
<dbReference type="HAMAP" id="MF_01020">
    <property type="entry name" value="HisE"/>
    <property type="match status" value="1"/>
</dbReference>
<dbReference type="HAMAP" id="MF_01019">
    <property type="entry name" value="HisIE"/>
    <property type="match status" value="1"/>
</dbReference>
<evidence type="ECO:0000256" key="8">
    <source>
        <dbReference type="ARBA" id="ARBA00022490"/>
    </source>
</evidence>
<dbReference type="FunFam" id="3.10.20.810:FF:000001">
    <property type="entry name" value="Histidine biosynthesis bifunctional protein HisIE"/>
    <property type="match status" value="1"/>
</dbReference>
<dbReference type="SUPFAM" id="SSF101386">
    <property type="entry name" value="all-alpha NTP pyrophosphatases"/>
    <property type="match status" value="1"/>
</dbReference>
<reference evidence="17" key="1">
    <citation type="journal article" date="2021" name="PeerJ">
        <title>Extensive microbial diversity within the chicken gut microbiome revealed by metagenomics and culture.</title>
        <authorList>
            <person name="Gilroy R."/>
            <person name="Ravi A."/>
            <person name="Getino M."/>
            <person name="Pursley I."/>
            <person name="Horton D.L."/>
            <person name="Alikhan N.F."/>
            <person name="Baker D."/>
            <person name="Gharbi K."/>
            <person name="Hall N."/>
            <person name="Watson M."/>
            <person name="Adriaenssens E.M."/>
            <person name="Foster-Nyarko E."/>
            <person name="Jarju S."/>
            <person name="Secka A."/>
            <person name="Antonio M."/>
            <person name="Oren A."/>
            <person name="Chaudhuri R.R."/>
            <person name="La Ragione R."/>
            <person name="Hildebrand F."/>
            <person name="Pallen M.J."/>
        </authorList>
    </citation>
    <scope>NUCLEOTIDE SEQUENCE</scope>
    <source>
        <strain evidence="17">12435</strain>
    </source>
</reference>
<comment type="caution">
    <text evidence="17">The sequence shown here is derived from an EMBL/GenBank/DDBJ whole genome shotgun (WGS) entry which is preliminary data.</text>
</comment>
<keyword evidence="14 15" id="KW-0511">Multifunctional enzyme</keyword>
<dbReference type="InterPro" id="IPR021130">
    <property type="entry name" value="PRib-ATP_PPHydrolase-like"/>
</dbReference>
<keyword evidence="9 15" id="KW-0028">Amino-acid biosynthesis</keyword>
<dbReference type="Pfam" id="PF01502">
    <property type="entry name" value="PRA-CH"/>
    <property type="match status" value="1"/>
</dbReference>
<evidence type="ECO:0000256" key="14">
    <source>
        <dbReference type="ARBA" id="ARBA00023268"/>
    </source>
</evidence>
<dbReference type="InterPro" id="IPR038019">
    <property type="entry name" value="PRib_AMP_CycHydrolase_sf"/>
</dbReference>
<comment type="subcellular location">
    <subcellularLocation>
        <location evidence="3 15">Cytoplasm</location>
    </subcellularLocation>
</comment>
<evidence type="ECO:0000259" key="16">
    <source>
        <dbReference type="Pfam" id="PF01502"/>
    </source>
</evidence>
<dbReference type="EMBL" id="DXHS01000119">
    <property type="protein sequence ID" value="HIW03053.1"/>
    <property type="molecule type" value="Genomic_DNA"/>
</dbReference>
<comment type="catalytic activity">
    <reaction evidence="1 15">
        <text>1-(5-phospho-beta-D-ribosyl)-5'-AMP + H2O = 1-(5-phospho-beta-D-ribosyl)-5-[(5-phospho-beta-D-ribosylamino)methylideneamino]imidazole-4-carboxamide</text>
        <dbReference type="Rhea" id="RHEA:20049"/>
        <dbReference type="ChEBI" id="CHEBI:15377"/>
        <dbReference type="ChEBI" id="CHEBI:58435"/>
        <dbReference type="ChEBI" id="CHEBI:59457"/>
        <dbReference type="EC" id="3.5.4.19"/>
    </reaction>
</comment>
<evidence type="ECO:0000256" key="11">
    <source>
        <dbReference type="ARBA" id="ARBA00022801"/>
    </source>
</evidence>
<dbReference type="Pfam" id="PF01503">
    <property type="entry name" value="PRA-PH"/>
    <property type="match status" value="1"/>
</dbReference>
<proteinExistence type="inferred from homology"/>
<dbReference type="InterPro" id="IPR002496">
    <property type="entry name" value="PRib_AMP_CycHydrolase_dom"/>
</dbReference>
<keyword evidence="12 15" id="KW-0067">ATP-binding</keyword>
<evidence type="ECO:0000256" key="5">
    <source>
        <dbReference type="ARBA" id="ARBA00005204"/>
    </source>
</evidence>
<feature type="region of interest" description="Phosphoribosyl-AMP cyclohydrolase" evidence="15">
    <location>
        <begin position="1"/>
        <end position="115"/>
    </location>
</feature>
<evidence type="ECO:0000256" key="15">
    <source>
        <dbReference type="HAMAP-Rule" id="MF_01019"/>
    </source>
</evidence>
<keyword evidence="11 15" id="KW-0378">Hydrolase</keyword>
<dbReference type="EC" id="3.6.1.31" evidence="15"/>
<feature type="region of interest" description="Phosphoribosyl-ATP pyrophosphohydrolase" evidence="15">
    <location>
        <begin position="116"/>
        <end position="220"/>
    </location>
</feature>
<dbReference type="PANTHER" id="PTHR42945">
    <property type="entry name" value="HISTIDINE BIOSYNTHESIS BIFUNCTIONAL PROTEIN"/>
    <property type="match status" value="1"/>
</dbReference>
<evidence type="ECO:0000256" key="7">
    <source>
        <dbReference type="ARBA" id="ARBA00008299"/>
    </source>
</evidence>
<dbReference type="NCBIfam" id="NF002747">
    <property type="entry name" value="PRK02759.1"/>
    <property type="match status" value="1"/>
</dbReference>
<dbReference type="InterPro" id="IPR026660">
    <property type="entry name" value="PRA-CH"/>
</dbReference>
<dbReference type="InterPro" id="IPR008179">
    <property type="entry name" value="HisE"/>
</dbReference>